<dbReference type="InterPro" id="IPR036291">
    <property type="entry name" value="NAD(P)-bd_dom_sf"/>
</dbReference>
<keyword evidence="1 4" id="KW-0560">Oxidoreductase</keyword>
<dbReference type="PANTHER" id="PTHR11133:SF22">
    <property type="entry name" value="ALPHA-AMINOADIPIC SEMIALDEHYDE SYNTHASE, MITOCHONDRIAL"/>
    <property type="match status" value="1"/>
</dbReference>
<protein>
    <submittedName>
        <fullName evidence="4">Saccharopine dehydrogenase [NADP, L-glutamate-forming] (EC)</fullName>
        <ecNumber evidence="4">1.5.1.10</ecNumber>
    </submittedName>
</protein>
<dbReference type="Pfam" id="PF16653">
    <property type="entry name" value="Sacchrp_dh_C"/>
    <property type="match status" value="1"/>
</dbReference>
<dbReference type="EC" id="1.5.1.10" evidence="4"/>
<name>A0A6S6UH50_9BACT</name>
<evidence type="ECO:0000256" key="1">
    <source>
        <dbReference type="ARBA" id="ARBA00023002"/>
    </source>
</evidence>
<organism evidence="4">
    <name type="scientific">uncultured Aureispira sp</name>
    <dbReference type="NCBI Taxonomy" id="1331704"/>
    <lineage>
        <taxon>Bacteria</taxon>
        <taxon>Pseudomonadati</taxon>
        <taxon>Bacteroidota</taxon>
        <taxon>Saprospiria</taxon>
        <taxon>Saprospirales</taxon>
        <taxon>Saprospiraceae</taxon>
        <taxon>Aureispira</taxon>
        <taxon>environmental samples</taxon>
    </lineage>
</organism>
<sequence length="459" mass="51960">MKKILIIGAGRSATSLIHYLLEQAEIHNWQITVADADLQLAEDKVKKYNRGTAVTFNALDPAERLPYLEAADFVVSMLPAHLHIHVAKDCLKLGKNLATASYVSPELKALDEEIKAKGLVFLNEIGLDPGIDHMSAMQMINGIRAKGGKISAFYSYTGGLVAPESDTNPWHYKFSWNPRNVVLAGQGISQYLYEGRYRHTPYHRLFSKSDLVYIPQMGWYDAYPNRTSLKYKDSYGLDDIPTIMRGTLRYKGFCKAWDILVGLGLTDDSYKMVYSDDLTYRQWMRSYLSPTLERVGYGTLRTQIATLFNLNQADEALDKLEWLGLFSDEKIPLDEATSAQVLEELLVRKWKLEPEDKDMILMQHEVEYELDNQKKRHLSTLVLCGENSENTAMAKLVGLPLAIGVKNILLGNITSKGVLIPITAEIYEPVMKELSELGVTFKSTDIDLESFNEYFSSER</sequence>
<evidence type="ECO:0000259" key="2">
    <source>
        <dbReference type="Pfam" id="PF03435"/>
    </source>
</evidence>
<accession>A0A6S6UH50</accession>
<feature type="domain" description="Saccharopine dehydrogenase-like C-terminal" evidence="3">
    <location>
        <begin position="126"/>
        <end position="438"/>
    </location>
</feature>
<dbReference type="InterPro" id="IPR032095">
    <property type="entry name" value="Sacchrp_dh-like_C"/>
</dbReference>
<gene>
    <name evidence="4" type="ORF">HELGO_WM26292</name>
</gene>
<dbReference type="PANTHER" id="PTHR11133">
    <property type="entry name" value="SACCHAROPINE DEHYDROGENASE"/>
    <property type="match status" value="1"/>
</dbReference>
<feature type="domain" description="Saccharopine dehydrogenase NADP binding" evidence="2">
    <location>
        <begin position="4"/>
        <end position="121"/>
    </location>
</feature>
<dbReference type="SUPFAM" id="SSF55347">
    <property type="entry name" value="Glyceraldehyde-3-phosphate dehydrogenase-like, C-terminal domain"/>
    <property type="match status" value="1"/>
</dbReference>
<dbReference type="InterPro" id="IPR005097">
    <property type="entry name" value="Sacchrp_dh_NADP-bd"/>
</dbReference>
<evidence type="ECO:0000259" key="3">
    <source>
        <dbReference type="Pfam" id="PF16653"/>
    </source>
</evidence>
<evidence type="ECO:0000313" key="4">
    <source>
        <dbReference type="EMBL" id="CAA6830021.1"/>
    </source>
</evidence>
<dbReference type="GO" id="GO:0005737">
    <property type="term" value="C:cytoplasm"/>
    <property type="evidence" value="ECO:0007669"/>
    <property type="project" value="TreeGrafter"/>
</dbReference>
<dbReference type="Gene3D" id="3.40.50.720">
    <property type="entry name" value="NAD(P)-binding Rossmann-like Domain"/>
    <property type="match status" value="1"/>
</dbReference>
<proteinExistence type="predicted"/>
<dbReference type="EMBL" id="CACVAQ010000529">
    <property type="protein sequence ID" value="CAA6830021.1"/>
    <property type="molecule type" value="Genomic_DNA"/>
</dbReference>
<dbReference type="Gene3D" id="1.10.1870.10">
    <property type="entry name" value="Domain 3, Saccharopine reductase"/>
    <property type="match status" value="1"/>
</dbReference>
<dbReference type="Pfam" id="PF03435">
    <property type="entry name" value="Sacchrp_dh_NADP"/>
    <property type="match status" value="1"/>
</dbReference>
<dbReference type="Gene3D" id="3.30.360.10">
    <property type="entry name" value="Dihydrodipicolinate Reductase, domain 2"/>
    <property type="match status" value="1"/>
</dbReference>
<dbReference type="GO" id="GO:0004755">
    <property type="term" value="F:saccharopine dehydrogenase (NADP+, L-glutamate-forming) activity"/>
    <property type="evidence" value="ECO:0007669"/>
    <property type="project" value="UniProtKB-EC"/>
</dbReference>
<reference evidence="4" key="1">
    <citation type="submission" date="2020-01" db="EMBL/GenBank/DDBJ databases">
        <authorList>
            <person name="Meier V. D."/>
            <person name="Meier V D."/>
        </authorList>
    </citation>
    <scope>NUCLEOTIDE SEQUENCE</scope>
    <source>
        <strain evidence="4">HLG_WM_MAG_10</strain>
    </source>
</reference>
<dbReference type="AlphaFoldDB" id="A0A6S6UH50"/>
<dbReference type="InterPro" id="IPR051168">
    <property type="entry name" value="AASS"/>
</dbReference>
<dbReference type="GO" id="GO:0019878">
    <property type="term" value="P:lysine biosynthetic process via aminoadipic acid"/>
    <property type="evidence" value="ECO:0007669"/>
    <property type="project" value="TreeGrafter"/>
</dbReference>
<dbReference type="SUPFAM" id="SSF51735">
    <property type="entry name" value="NAD(P)-binding Rossmann-fold domains"/>
    <property type="match status" value="1"/>
</dbReference>